<comment type="caution">
    <text evidence="2">The sequence shown here is derived from an EMBL/GenBank/DDBJ whole genome shotgun (WGS) entry which is preliminary data.</text>
</comment>
<reference evidence="2 3" key="1">
    <citation type="submission" date="2019-06" db="EMBL/GenBank/DDBJ databases">
        <title>A novel bacterium of genus Pontibacter, isolated from marine sediment.</title>
        <authorList>
            <person name="Huang H."/>
            <person name="Mo K."/>
            <person name="Hu Y."/>
        </authorList>
    </citation>
    <scope>NUCLEOTIDE SEQUENCE [LARGE SCALE GENOMIC DNA]</scope>
    <source>
        <strain evidence="2 3">HB172049</strain>
    </source>
</reference>
<organism evidence="2 3">
    <name type="scientific">Pontibacter mangrovi</name>
    <dbReference type="NCBI Taxonomy" id="2589816"/>
    <lineage>
        <taxon>Bacteria</taxon>
        <taxon>Pseudomonadati</taxon>
        <taxon>Bacteroidota</taxon>
        <taxon>Cytophagia</taxon>
        <taxon>Cytophagales</taxon>
        <taxon>Hymenobacteraceae</taxon>
        <taxon>Pontibacter</taxon>
    </lineage>
</organism>
<proteinExistence type="predicted"/>
<protein>
    <recommendedName>
        <fullName evidence="4">DUF3887 domain-containing protein</fullName>
    </recommendedName>
</protein>
<evidence type="ECO:0000313" key="2">
    <source>
        <dbReference type="EMBL" id="TPE43744.1"/>
    </source>
</evidence>
<dbReference type="Proteomes" id="UP000316727">
    <property type="component" value="Unassembled WGS sequence"/>
</dbReference>
<dbReference type="RefSeq" id="WP_140622048.1">
    <property type="nucleotide sequence ID" value="NZ_VFRQ01000006.1"/>
</dbReference>
<feature type="signal peptide" evidence="1">
    <location>
        <begin position="1"/>
        <end position="24"/>
    </location>
</feature>
<evidence type="ECO:0000256" key="1">
    <source>
        <dbReference type="SAM" id="SignalP"/>
    </source>
</evidence>
<dbReference type="AlphaFoldDB" id="A0A501W6L5"/>
<gene>
    <name evidence="2" type="ORF">FJM65_13460</name>
</gene>
<evidence type="ECO:0000313" key="3">
    <source>
        <dbReference type="Proteomes" id="UP000316727"/>
    </source>
</evidence>
<accession>A0A501W6L5</accession>
<sequence>MGNIKTGAGILCFALALASAPALAQDPDSLAAERERQNQVSGASSVQVLARLLEEALQQTTFDPLRQHLADKQVYDKMLQLGSASVREALLLYTPTDMLMDFQKDFGNVIRDGITQEVNWPATRLQKITADTVAEQNAIIIPVRLQLSSPSYLPVEVEFNAARLDGRYYYLPPLRIPSKDLD</sequence>
<keyword evidence="1" id="KW-0732">Signal</keyword>
<feature type="chain" id="PRO_5021204134" description="DUF3887 domain-containing protein" evidence="1">
    <location>
        <begin position="25"/>
        <end position="182"/>
    </location>
</feature>
<keyword evidence="3" id="KW-1185">Reference proteome</keyword>
<dbReference type="OrthoDB" id="851652at2"/>
<evidence type="ECO:0008006" key="4">
    <source>
        <dbReference type="Google" id="ProtNLM"/>
    </source>
</evidence>
<name>A0A501W6L5_9BACT</name>
<dbReference type="EMBL" id="VFRQ01000006">
    <property type="protein sequence ID" value="TPE43744.1"/>
    <property type="molecule type" value="Genomic_DNA"/>
</dbReference>